<dbReference type="Gene3D" id="3.40.47.10">
    <property type="match status" value="1"/>
</dbReference>
<dbReference type="PANTHER" id="PTHR42870">
    <property type="entry name" value="ACETYL-COA C-ACETYLTRANSFERASE"/>
    <property type="match status" value="1"/>
</dbReference>
<dbReference type="InterPro" id="IPR016039">
    <property type="entry name" value="Thiolase-like"/>
</dbReference>
<dbReference type="GO" id="GO:0016746">
    <property type="term" value="F:acyltransferase activity"/>
    <property type="evidence" value="ECO:0007669"/>
    <property type="project" value="InterPro"/>
</dbReference>
<evidence type="ECO:0008006" key="2">
    <source>
        <dbReference type="Google" id="ProtNLM"/>
    </source>
</evidence>
<dbReference type="SUPFAM" id="SSF53901">
    <property type="entry name" value="Thiolase-like"/>
    <property type="match status" value="1"/>
</dbReference>
<reference evidence="1" key="1">
    <citation type="submission" date="2018-05" db="EMBL/GenBank/DDBJ databases">
        <authorList>
            <person name="Lanie J.A."/>
            <person name="Ng W.-L."/>
            <person name="Kazmierczak K.M."/>
            <person name="Andrzejewski T.M."/>
            <person name="Davidsen T.M."/>
            <person name="Wayne K.J."/>
            <person name="Tettelin H."/>
            <person name="Glass J.I."/>
            <person name="Rusch D."/>
            <person name="Podicherti R."/>
            <person name="Tsui H.-C.T."/>
            <person name="Winkler M.E."/>
        </authorList>
    </citation>
    <scope>NUCLEOTIDE SEQUENCE</scope>
</reference>
<organism evidence="1">
    <name type="scientific">marine metagenome</name>
    <dbReference type="NCBI Taxonomy" id="408172"/>
    <lineage>
        <taxon>unclassified sequences</taxon>
        <taxon>metagenomes</taxon>
        <taxon>ecological metagenomes</taxon>
    </lineage>
</organism>
<sequence length="192" mass="20175">MAEESLRGEASIIGIGDLARQRSWPGKSSLGLCAEASKAAIEDAGLQKEHIDALVCIGGAGENAGSLKFYLGLGGNFAIGATMGGTSPLVGLAVASSLVAYGMAKYVLAVYGSGRDEGNPMPRLRQGWTLGQEFEDPYGTYTIEDLTLAMMYNRHMHEFGTTAEQMAAYAVNTRFNALSNPLAVMANEGAIT</sequence>
<feature type="non-terminal residue" evidence="1">
    <location>
        <position position="192"/>
    </location>
</feature>
<dbReference type="PANTHER" id="PTHR42870:SF1">
    <property type="entry name" value="NON-SPECIFIC LIPID-TRANSFER PROTEIN-LIKE 2"/>
    <property type="match status" value="1"/>
</dbReference>
<dbReference type="EMBL" id="UINC01225534">
    <property type="protein sequence ID" value="SVE55649.1"/>
    <property type="molecule type" value="Genomic_DNA"/>
</dbReference>
<name>A0A383EG97_9ZZZZ</name>
<protein>
    <recommendedName>
        <fullName evidence="2">Thiolase N-terminal domain-containing protein</fullName>
    </recommendedName>
</protein>
<accession>A0A383EG97</accession>
<dbReference type="AlphaFoldDB" id="A0A383EG97"/>
<evidence type="ECO:0000313" key="1">
    <source>
        <dbReference type="EMBL" id="SVE55649.1"/>
    </source>
</evidence>
<gene>
    <name evidence="1" type="ORF">METZ01_LOCUS508503</name>
</gene>
<proteinExistence type="predicted"/>